<proteinExistence type="predicted"/>
<dbReference type="Proteomes" id="UP001165960">
    <property type="component" value="Unassembled WGS sequence"/>
</dbReference>
<reference evidence="1" key="1">
    <citation type="submission" date="2022-04" db="EMBL/GenBank/DDBJ databases">
        <title>Genome of the entomopathogenic fungus Entomophthora muscae.</title>
        <authorList>
            <person name="Elya C."/>
            <person name="Lovett B.R."/>
            <person name="Lee E."/>
            <person name="Macias A.M."/>
            <person name="Hajek A.E."/>
            <person name="De Bivort B.L."/>
            <person name="Kasson M.T."/>
            <person name="De Fine Licht H.H."/>
            <person name="Stajich J.E."/>
        </authorList>
    </citation>
    <scope>NUCLEOTIDE SEQUENCE</scope>
    <source>
        <strain evidence="1">Berkeley</strain>
    </source>
</reference>
<sequence length="79" mass="9050">MQPAKPCFSSTNFDSLKPRAFGFFDKNTAEESHEILALDKLIFTLWHCVLDCLDKPLLPFVVALRDMLSSLFFFSEDGF</sequence>
<evidence type="ECO:0000313" key="1">
    <source>
        <dbReference type="EMBL" id="KAJ9084582.1"/>
    </source>
</evidence>
<gene>
    <name evidence="1" type="ORF">DSO57_1023026</name>
</gene>
<organism evidence="1 2">
    <name type="scientific">Entomophthora muscae</name>
    <dbReference type="NCBI Taxonomy" id="34485"/>
    <lineage>
        <taxon>Eukaryota</taxon>
        <taxon>Fungi</taxon>
        <taxon>Fungi incertae sedis</taxon>
        <taxon>Zoopagomycota</taxon>
        <taxon>Entomophthoromycotina</taxon>
        <taxon>Entomophthoromycetes</taxon>
        <taxon>Entomophthorales</taxon>
        <taxon>Entomophthoraceae</taxon>
        <taxon>Entomophthora</taxon>
    </lineage>
</organism>
<keyword evidence="2" id="KW-1185">Reference proteome</keyword>
<evidence type="ECO:0000313" key="2">
    <source>
        <dbReference type="Proteomes" id="UP001165960"/>
    </source>
</evidence>
<accession>A0ACC2UCU0</accession>
<protein>
    <submittedName>
        <fullName evidence="1">Uncharacterized protein</fullName>
    </submittedName>
</protein>
<name>A0ACC2UCU0_9FUNG</name>
<comment type="caution">
    <text evidence="1">The sequence shown here is derived from an EMBL/GenBank/DDBJ whole genome shotgun (WGS) entry which is preliminary data.</text>
</comment>
<dbReference type="EMBL" id="QTSX02000828">
    <property type="protein sequence ID" value="KAJ9084582.1"/>
    <property type="molecule type" value="Genomic_DNA"/>
</dbReference>